<evidence type="ECO:0008006" key="3">
    <source>
        <dbReference type="Google" id="ProtNLM"/>
    </source>
</evidence>
<feature type="non-terminal residue" evidence="1">
    <location>
        <position position="1"/>
    </location>
</feature>
<evidence type="ECO:0000313" key="2">
    <source>
        <dbReference type="Proteomes" id="UP000053989"/>
    </source>
</evidence>
<dbReference type="AlphaFoldDB" id="A0A0C3D4K9"/>
<dbReference type="Proteomes" id="UP000053989">
    <property type="component" value="Unassembled WGS sequence"/>
</dbReference>
<dbReference type="OrthoDB" id="2690063at2759"/>
<gene>
    <name evidence="1" type="ORF">SCLCIDRAFT_144226</name>
</gene>
<dbReference type="InParanoid" id="A0A0C3D4K9"/>
<reference evidence="1 2" key="1">
    <citation type="submission" date="2014-04" db="EMBL/GenBank/DDBJ databases">
        <authorList>
            <consortium name="DOE Joint Genome Institute"/>
            <person name="Kuo A."/>
            <person name="Kohler A."/>
            <person name="Nagy L.G."/>
            <person name="Floudas D."/>
            <person name="Copeland A."/>
            <person name="Barry K.W."/>
            <person name="Cichocki N."/>
            <person name="Veneault-Fourrey C."/>
            <person name="LaButti K."/>
            <person name="Lindquist E.A."/>
            <person name="Lipzen A."/>
            <person name="Lundell T."/>
            <person name="Morin E."/>
            <person name="Murat C."/>
            <person name="Sun H."/>
            <person name="Tunlid A."/>
            <person name="Henrissat B."/>
            <person name="Grigoriev I.V."/>
            <person name="Hibbett D.S."/>
            <person name="Martin F."/>
            <person name="Nordberg H.P."/>
            <person name="Cantor M.N."/>
            <person name="Hua S.X."/>
        </authorList>
    </citation>
    <scope>NUCLEOTIDE SEQUENCE [LARGE SCALE GENOMIC DNA]</scope>
    <source>
        <strain evidence="1 2">Foug A</strain>
    </source>
</reference>
<organism evidence="1 2">
    <name type="scientific">Scleroderma citrinum Foug A</name>
    <dbReference type="NCBI Taxonomy" id="1036808"/>
    <lineage>
        <taxon>Eukaryota</taxon>
        <taxon>Fungi</taxon>
        <taxon>Dikarya</taxon>
        <taxon>Basidiomycota</taxon>
        <taxon>Agaricomycotina</taxon>
        <taxon>Agaricomycetes</taxon>
        <taxon>Agaricomycetidae</taxon>
        <taxon>Boletales</taxon>
        <taxon>Sclerodermatineae</taxon>
        <taxon>Sclerodermataceae</taxon>
        <taxon>Scleroderma</taxon>
    </lineage>
</organism>
<dbReference type="EMBL" id="KN822294">
    <property type="protein sequence ID" value="KIM51041.1"/>
    <property type="molecule type" value="Genomic_DNA"/>
</dbReference>
<dbReference type="HOGENOM" id="CLU_1528817_0_0_1"/>
<keyword evidence="2" id="KW-1185">Reference proteome</keyword>
<protein>
    <recommendedName>
        <fullName evidence="3">Retrotransposon gag domain-containing protein</fullName>
    </recommendedName>
</protein>
<proteinExistence type="predicted"/>
<name>A0A0C3D4K9_9AGAM</name>
<reference evidence="2" key="2">
    <citation type="submission" date="2015-01" db="EMBL/GenBank/DDBJ databases">
        <title>Evolutionary Origins and Diversification of the Mycorrhizal Mutualists.</title>
        <authorList>
            <consortium name="DOE Joint Genome Institute"/>
            <consortium name="Mycorrhizal Genomics Consortium"/>
            <person name="Kohler A."/>
            <person name="Kuo A."/>
            <person name="Nagy L.G."/>
            <person name="Floudas D."/>
            <person name="Copeland A."/>
            <person name="Barry K.W."/>
            <person name="Cichocki N."/>
            <person name="Veneault-Fourrey C."/>
            <person name="LaButti K."/>
            <person name="Lindquist E.A."/>
            <person name="Lipzen A."/>
            <person name="Lundell T."/>
            <person name="Morin E."/>
            <person name="Murat C."/>
            <person name="Riley R."/>
            <person name="Ohm R."/>
            <person name="Sun H."/>
            <person name="Tunlid A."/>
            <person name="Henrissat B."/>
            <person name="Grigoriev I.V."/>
            <person name="Hibbett D.S."/>
            <person name="Martin F."/>
        </authorList>
    </citation>
    <scope>NUCLEOTIDE SEQUENCE [LARGE SCALE GENOMIC DNA]</scope>
    <source>
        <strain evidence="2">Foug A</strain>
    </source>
</reference>
<accession>A0A0C3D4K9</accession>
<sequence>ELSLNKPEGFNGDHERFTAWLLSVRTYLMLNAHIYDNDEKLIGFTLSYMTGGSALAFKENYIEGCIADGVHFYITETFDTFIQKDIKATSMLHLANIKQGNRSLADYGSQFQLLMNRAGIKDGVPMGTFFGKGLSPFLTGLRLPRPSTMLKQPSACSGEQTPLKTEEVFTIQNRRQ</sequence>
<evidence type="ECO:0000313" key="1">
    <source>
        <dbReference type="EMBL" id="KIM51041.1"/>
    </source>
</evidence>